<accession>A0ABW5N5A0</accession>
<dbReference type="Pfam" id="PF13620">
    <property type="entry name" value="CarboxypepD_reg"/>
    <property type="match status" value="1"/>
</dbReference>
<dbReference type="Gene3D" id="2.60.40.1120">
    <property type="entry name" value="Carboxypeptidase-like, regulatory domain"/>
    <property type="match status" value="1"/>
</dbReference>
<dbReference type="RefSeq" id="WP_378258001.1">
    <property type="nucleotide sequence ID" value="NZ_JBHSJV010000001.1"/>
</dbReference>
<evidence type="ECO:0000313" key="3">
    <source>
        <dbReference type="Proteomes" id="UP001597459"/>
    </source>
</evidence>
<dbReference type="EMBL" id="JBHULX010000001">
    <property type="protein sequence ID" value="MFD2589388.1"/>
    <property type="molecule type" value="Genomic_DNA"/>
</dbReference>
<reference evidence="3" key="1">
    <citation type="journal article" date="2019" name="Int. J. Syst. Evol. Microbiol.">
        <title>The Global Catalogue of Microorganisms (GCM) 10K type strain sequencing project: providing services to taxonomists for standard genome sequencing and annotation.</title>
        <authorList>
            <consortium name="The Broad Institute Genomics Platform"/>
            <consortium name="The Broad Institute Genome Sequencing Center for Infectious Disease"/>
            <person name="Wu L."/>
            <person name="Ma J."/>
        </authorList>
    </citation>
    <scope>NUCLEOTIDE SEQUENCE [LARGE SCALE GENOMIC DNA]</scope>
    <source>
        <strain evidence="3">KCTC 42423</strain>
    </source>
</reference>
<gene>
    <name evidence="2" type="ORF">ACFSTE_01005</name>
</gene>
<proteinExistence type="predicted"/>
<feature type="signal peptide" evidence="1">
    <location>
        <begin position="1"/>
        <end position="20"/>
    </location>
</feature>
<comment type="caution">
    <text evidence="2">The sequence shown here is derived from an EMBL/GenBank/DDBJ whole genome shotgun (WGS) entry which is preliminary data.</text>
</comment>
<protein>
    <submittedName>
        <fullName evidence="2">Carboxypeptidase-like regulatory domain-containing protein</fullName>
    </submittedName>
</protein>
<dbReference type="SUPFAM" id="SSF49464">
    <property type="entry name" value="Carboxypeptidase regulatory domain-like"/>
    <property type="match status" value="1"/>
</dbReference>
<name>A0ABW5N5A0_9FLAO</name>
<evidence type="ECO:0000256" key="1">
    <source>
        <dbReference type="SAM" id="SignalP"/>
    </source>
</evidence>
<dbReference type="InterPro" id="IPR008969">
    <property type="entry name" value="CarboxyPept-like_regulatory"/>
</dbReference>
<dbReference type="Proteomes" id="UP001597459">
    <property type="component" value="Unassembled WGS sequence"/>
</dbReference>
<organism evidence="2 3">
    <name type="scientific">Aquimarina hainanensis</name>
    <dbReference type="NCBI Taxonomy" id="1578017"/>
    <lineage>
        <taxon>Bacteria</taxon>
        <taxon>Pseudomonadati</taxon>
        <taxon>Bacteroidota</taxon>
        <taxon>Flavobacteriia</taxon>
        <taxon>Flavobacteriales</taxon>
        <taxon>Flavobacteriaceae</taxon>
        <taxon>Aquimarina</taxon>
    </lineage>
</organism>
<keyword evidence="3" id="KW-1185">Reference proteome</keyword>
<sequence length="869" mass="99393">MKLRLALSYIIFSFFLSTYAQEYTIEGTVSDPSGTALSGVNLIVYSADTENAILSYGISDDQGVYTLSVENRAIVALEVSYLGYKTVRKEINFSATSKNVMSQDFVLEKDLVNLETVAIVVKKYKDTVRIKTDSLRLSKNASLRDVLNKSDGFDINDDGYIAFNGVPITKVLINKKEVFVNQNSIALDNIDYGIIDNLQVINNYKDRFDVDFSNFTEPVINIDTKKEFRGVLKFTAEAGYGYKNSFLAKGRAMFFSDNFNAFLTQNTNNIFEKDFKFKNISSSFKKYTSQFFRQNVSSFLNNQERLKKDITNNTSLTIRKEATHYKTGGVIYFNYIDQLKNELINTKDINNTIREETLENSAIGNLSFANFYINAKLLKNTSIRYELNGGNTNKTDRRGITTTVYIPNQDLIDERNKKDADAFITSNEVKIRSLFNDRFLLYSNFSSLNELSESDYSIINSQQSSSTIRRLSQYIKDDNRFTTAEIGLDYKYSKLLTGGVGFLYLNTSEKNNSSLNTNPFYTERRTNNYSITSILRGQGKRLEYSLQVSPTIKKIKNTDIQREYVPITTSLLYKISPNKNISASYTDNSFLNELSLSLDTIATSFNTRVTSAENFNLLLNRNRVMQLQYSYSNIAKSKFLSSSVSHTIDDNFIQPIFDRIDENTIIFYNNTLLKRRNHTSLSLGAGKGFYFSENYHKISFDLRTKYSFSDAPTIIQDTNVTYKDNTAIISANISLEPQNFFLDDISITSSASKNSSFFDDELSFEQKIITNNLLISSETKKLEYELIFFWDYYDTSTDSFHRTDIDFNSRYNLTKKTSLFIKSKSILNLLKITPNNINSIQTETNGALRQEVINTSLSGYFLFGITHKF</sequence>
<evidence type="ECO:0000313" key="2">
    <source>
        <dbReference type="EMBL" id="MFD2589388.1"/>
    </source>
</evidence>
<keyword evidence="1" id="KW-0732">Signal</keyword>
<feature type="chain" id="PRO_5046047882" evidence="1">
    <location>
        <begin position="21"/>
        <end position="869"/>
    </location>
</feature>